<keyword evidence="1" id="KW-0812">Transmembrane</keyword>
<reference evidence="2" key="1">
    <citation type="submission" date="2023-03" db="EMBL/GenBank/DDBJ databases">
        <authorList>
            <person name="Shen W."/>
            <person name="Cai J."/>
        </authorList>
    </citation>
    <scope>NUCLEOTIDE SEQUENCE</scope>
    <source>
        <strain evidence="2">B226-2</strain>
    </source>
</reference>
<dbReference type="RefSeq" id="WP_270598303.1">
    <property type="nucleotide sequence ID" value="NZ_JAQESC010000006.1"/>
</dbReference>
<feature type="transmembrane region" description="Helical" evidence="1">
    <location>
        <begin position="39"/>
        <end position="58"/>
    </location>
</feature>
<dbReference type="EMBL" id="JARQBJ010000001">
    <property type="protein sequence ID" value="MDT2809482.1"/>
    <property type="molecule type" value="Genomic_DNA"/>
</dbReference>
<name>A0AAW8TX45_9ENTE</name>
<keyword evidence="1" id="KW-0472">Membrane</keyword>
<proteinExistence type="predicted"/>
<gene>
    <name evidence="2" type="ORF">P7H43_03090</name>
</gene>
<dbReference type="AlphaFoldDB" id="A0AAW8TX45"/>
<dbReference type="InterPro" id="IPR020215">
    <property type="entry name" value="EbsA-like"/>
</dbReference>
<comment type="caution">
    <text evidence="2">The sequence shown here is derived from an EMBL/GenBank/DDBJ whole genome shotgun (WGS) entry which is preliminary data.</text>
</comment>
<organism evidence="2 3">
    <name type="scientific">Enterococcus asini</name>
    <dbReference type="NCBI Taxonomy" id="57732"/>
    <lineage>
        <taxon>Bacteria</taxon>
        <taxon>Bacillati</taxon>
        <taxon>Bacillota</taxon>
        <taxon>Bacilli</taxon>
        <taxon>Lactobacillales</taxon>
        <taxon>Enterococcaceae</taxon>
        <taxon>Enterococcus</taxon>
    </lineage>
</organism>
<accession>A0AAW8TX45</accession>
<evidence type="ECO:0000256" key="1">
    <source>
        <dbReference type="SAM" id="Phobius"/>
    </source>
</evidence>
<dbReference type="Proteomes" id="UP001256711">
    <property type="component" value="Unassembled WGS sequence"/>
</dbReference>
<evidence type="ECO:0000313" key="3">
    <source>
        <dbReference type="Proteomes" id="UP001256711"/>
    </source>
</evidence>
<evidence type="ECO:0000313" key="2">
    <source>
        <dbReference type="EMBL" id="MDT2809482.1"/>
    </source>
</evidence>
<protein>
    <submittedName>
        <fullName evidence="2">EbsA family protein</fullName>
    </submittedName>
</protein>
<dbReference type="Pfam" id="PF17255">
    <property type="entry name" value="EbsA"/>
    <property type="match status" value="1"/>
</dbReference>
<feature type="transmembrane region" description="Helical" evidence="1">
    <location>
        <begin position="12"/>
        <end position="33"/>
    </location>
</feature>
<keyword evidence="1" id="KW-1133">Transmembrane helix</keyword>
<sequence length="139" mass="16536">MKAKRYHWQPEPAGAIIYWSLTFIVFFYGMTMALENTGLYWKSNLVIGIFAFFAYLGWRRSLFFDGQNMVMRYARFWKHESYDLTKISEMIYFPNGIAFSYEGKEVRLLFCKKTFLALKEELAQRYPAEKVRLADEVDG</sequence>